<name>A0A2P5A441_PARAD</name>
<keyword evidence="2" id="KW-1185">Reference proteome</keyword>
<sequence length="121" mass="13192">MVPPETKEVGGVPPWLATRTPAIVSSGHGLSLTRRACDGERHSMGLGSRISAWRAADGVDSSDSCSKRHDFRSSLAHYVQLGQAPAGVSSDDNYDLKEISRYGLFLGTFTRTFFRGRFADE</sequence>
<protein>
    <submittedName>
        <fullName evidence="1">Uncharacterized protein</fullName>
    </submittedName>
</protein>
<accession>A0A2P5A441</accession>
<gene>
    <name evidence="1" type="ORF">PanWU01x14_370810</name>
</gene>
<proteinExistence type="predicted"/>
<dbReference type="EMBL" id="JXTB01001134">
    <property type="protein sequence ID" value="PON31320.1"/>
    <property type="molecule type" value="Genomic_DNA"/>
</dbReference>
<dbReference type="Proteomes" id="UP000237105">
    <property type="component" value="Unassembled WGS sequence"/>
</dbReference>
<comment type="caution">
    <text evidence="1">The sequence shown here is derived from an EMBL/GenBank/DDBJ whole genome shotgun (WGS) entry which is preliminary data.</text>
</comment>
<evidence type="ECO:0000313" key="2">
    <source>
        <dbReference type="Proteomes" id="UP000237105"/>
    </source>
</evidence>
<organism evidence="1 2">
    <name type="scientific">Parasponia andersonii</name>
    <name type="common">Sponia andersonii</name>
    <dbReference type="NCBI Taxonomy" id="3476"/>
    <lineage>
        <taxon>Eukaryota</taxon>
        <taxon>Viridiplantae</taxon>
        <taxon>Streptophyta</taxon>
        <taxon>Embryophyta</taxon>
        <taxon>Tracheophyta</taxon>
        <taxon>Spermatophyta</taxon>
        <taxon>Magnoliopsida</taxon>
        <taxon>eudicotyledons</taxon>
        <taxon>Gunneridae</taxon>
        <taxon>Pentapetalae</taxon>
        <taxon>rosids</taxon>
        <taxon>fabids</taxon>
        <taxon>Rosales</taxon>
        <taxon>Cannabaceae</taxon>
        <taxon>Parasponia</taxon>
    </lineage>
</organism>
<reference evidence="2" key="1">
    <citation type="submission" date="2016-06" db="EMBL/GenBank/DDBJ databases">
        <title>Parallel loss of symbiosis genes in relatives of nitrogen-fixing non-legume Parasponia.</title>
        <authorList>
            <person name="Van Velzen R."/>
            <person name="Holmer R."/>
            <person name="Bu F."/>
            <person name="Rutten L."/>
            <person name="Van Zeijl A."/>
            <person name="Liu W."/>
            <person name="Santuari L."/>
            <person name="Cao Q."/>
            <person name="Sharma T."/>
            <person name="Shen D."/>
            <person name="Roswanjaya Y."/>
            <person name="Wardhani T."/>
            <person name="Kalhor M.S."/>
            <person name="Jansen J."/>
            <person name="Van den Hoogen J."/>
            <person name="Gungor B."/>
            <person name="Hartog M."/>
            <person name="Hontelez J."/>
            <person name="Verver J."/>
            <person name="Yang W.-C."/>
            <person name="Schijlen E."/>
            <person name="Repin R."/>
            <person name="Schilthuizen M."/>
            <person name="Schranz E."/>
            <person name="Heidstra R."/>
            <person name="Miyata K."/>
            <person name="Fedorova E."/>
            <person name="Kohlen W."/>
            <person name="Bisseling T."/>
            <person name="Smit S."/>
            <person name="Geurts R."/>
        </authorList>
    </citation>
    <scope>NUCLEOTIDE SEQUENCE [LARGE SCALE GENOMIC DNA]</scope>
    <source>
        <strain evidence="2">cv. WU1-14</strain>
    </source>
</reference>
<evidence type="ECO:0000313" key="1">
    <source>
        <dbReference type="EMBL" id="PON31320.1"/>
    </source>
</evidence>
<dbReference type="AlphaFoldDB" id="A0A2P5A441"/>